<feature type="transmembrane region" description="Helical" evidence="1">
    <location>
        <begin position="30"/>
        <end position="48"/>
    </location>
</feature>
<keyword evidence="1" id="KW-0472">Membrane</keyword>
<reference evidence="2" key="1">
    <citation type="submission" date="2023-05" db="EMBL/GenBank/DDBJ databases">
        <authorList>
            <person name="Zhang X."/>
        </authorList>
    </citation>
    <scope>NUCLEOTIDE SEQUENCE</scope>
    <source>
        <strain evidence="2">BD1B2-1</strain>
    </source>
</reference>
<gene>
    <name evidence="2" type="ORF">QNI22_03835</name>
</gene>
<sequence length="61" mass="7106">MVRRRLLILSAILLLIWIAGMFVFHTTLEGYLHMFLLLATNSALFCIVREEKEKRADEQIG</sequence>
<dbReference type="EMBL" id="JASJOU010000001">
    <property type="protein sequence ID" value="MDJ1499759.1"/>
    <property type="molecule type" value="Genomic_DNA"/>
</dbReference>
<comment type="caution">
    <text evidence="2">The sequence shown here is derived from an EMBL/GenBank/DDBJ whole genome shotgun (WGS) entry which is preliminary data.</text>
</comment>
<evidence type="ECO:0000256" key="1">
    <source>
        <dbReference type="SAM" id="Phobius"/>
    </source>
</evidence>
<keyword evidence="1" id="KW-0812">Transmembrane</keyword>
<feature type="transmembrane region" description="Helical" evidence="1">
    <location>
        <begin position="7"/>
        <end position="24"/>
    </location>
</feature>
<evidence type="ECO:0000313" key="2">
    <source>
        <dbReference type="EMBL" id="MDJ1499759.1"/>
    </source>
</evidence>
<evidence type="ECO:0000313" key="3">
    <source>
        <dbReference type="Proteomes" id="UP001232063"/>
    </source>
</evidence>
<keyword evidence="1" id="KW-1133">Transmembrane helix</keyword>
<organism evidence="2 3">
    <name type="scientific">Xanthocytophaga agilis</name>
    <dbReference type="NCBI Taxonomy" id="3048010"/>
    <lineage>
        <taxon>Bacteria</taxon>
        <taxon>Pseudomonadati</taxon>
        <taxon>Bacteroidota</taxon>
        <taxon>Cytophagia</taxon>
        <taxon>Cytophagales</taxon>
        <taxon>Rhodocytophagaceae</taxon>
        <taxon>Xanthocytophaga</taxon>
    </lineage>
</organism>
<accession>A0AAE3R148</accession>
<proteinExistence type="predicted"/>
<dbReference type="AlphaFoldDB" id="A0AAE3R148"/>
<name>A0AAE3R148_9BACT</name>
<dbReference type="Proteomes" id="UP001232063">
    <property type="component" value="Unassembled WGS sequence"/>
</dbReference>
<protein>
    <submittedName>
        <fullName evidence="2">Uncharacterized protein</fullName>
    </submittedName>
</protein>
<keyword evidence="3" id="KW-1185">Reference proteome</keyword>